<sequence>MAPHTPQTTARPWTAQDIPDQTGRTAVVTGGNSGIGLATAQALARAGAHVVLAVRDPRRGEAAALRVDGSVEVRRLDLADLSSVRAFAAAWHGDLDLLINNAGVMNIPEARTKDGFEMQFGTNHLGHFALTNLLLPHVTDRVVTVSSGAHRMPGSPRIHFDDLDLAGAYRPMAAYSQSKLANLLFTLELQRRLTAEGSPVRALAAHPGWAATNLQGHDASPLRRLAMRAGNRFLAQDEAAGALPTLYAAVQDLPGASYTGPDGVFEMRGAPTLVGRSRAASDPVTARRLWTVSEELTGVTFPRLAVAADA</sequence>
<dbReference type="PANTHER" id="PTHR24320">
    <property type="entry name" value="RETINOL DEHYDROGENASE"/>
    <property type="match status" value="1"/>
</dbReference>
<evidence type="ECO:0000256" key="2">
    <source>
        <dbReference type="ARBA" id="ARBA00023002"/>
    </source>
</evidence>
<evidence type="ECO:0000256" key="1">
    <source>
        <dbReference type="ARBA" id="ARBA00006484"/>
    </source>
</evidence>
<evidence type="ECO:0000313" key="5">
    <source>
        <dbReference type="EMBL" id="KUN37310.1"/>
    </source>
</evidence>
<keyword evidence="6" id="KW-1185">Reference proteome</keyword>
<comment type="caution">
    <text evidence="5">The sequence shown here is derived from an EMBL/GenBank/DDBJ whole genome shotgun (WGS) entry which is preliminary data.</text>
</comment>
<dbReference type="InterPro" id="IPR057326">
    <property type="entry name" value="KR_dom"/>
</dbReference>
<feature type="region of interest" description="Disordered" evidence="3">
    <location>
        <begin position="1"/>
        <end position="21"/>
    </location>
</feature>
<dbReference type="AlphaFoldDB" id="A0A101QWG6"/>
<dbReference type="STRING" id="68231.AQJ30_16715"/>
<dbReference type="EMBL" id="LMWS01000019">
    <property type="protein sequence ID" value="KUN37310.1"/>
    <property type="molecule type" value="Genomic_DNA"/>
</dbReference>
<dbReference type="GO" id="GO:0016491">
    <property type="term" value="F:oxidoreductase activity"/>
    <property type="evidence" value="ECO:0007669"/>
    <property type="project" value="UniProtKB-KW"/>
</dbReference>
<dbReference type="SUPFAM" id="SSF51735">
    <property type="entry name" value="NAD(P)-binding Rossmann-fold domains"/>
    <property type="match status" value="1"/>
</dbReference>
<reference evidence="5 6" key="1">
    <citation type="submission" date="2015-10" db="EMBL/GenBank/DDBJ databases">
        <title>Draft genome sequence of Streptomyces longwoodensis DSM 41677, type strain for the species Streptomyces longwoodensis.</title>
        <authorList>
            <person name="Ruckert C."/>
            <person name="Winkler A."/>
            <person name="Kalinowski J."/>
            <person name="Kampfer P."/>
            <person name="Glaeser S."/>
        </authorList>
    </citation>
    <scope>NUCLEOTIDE SEQUENCE [LARGE SCALE GENOMIC DNA]</scope>
    <source>
        <strain evidence="5 6">DSM 41677</strain>
    </source>
</reference>
<dbReference type="PRINTS" id="PR00081">
    <property type="entry name" value="GDHRDH"/>
</dbReference>
<dbReference type="GeneID" id="91426241"/>
<dbReference type="RefSeq" id="WP_067234166.1">
    <property type="nucleotide sequence ID" value="NZ_KQ948553.1"/>
</dbReference>
<dbReference type="InterPro" id="IPR036291">
    <property type="entry name" value="NAD(P)-bd_dom_sf"/>
</dbReference>
<dbReference type="CDD" id="cd05327">
    <property type="entry name" value="retinol-DH_like_SDR_c_like"/>
    <property type="match status" value="1"/>
</dbReference>
<name>A0A101QWG6_9ACTN</name>
<dbReference type="Gene3D" id="3.40.50.720">
    <property type="entry name" value="NAD(P)-binding Rossmann-like Domain"/>
    <property type="match status" value="1"/>
</dbReference>
<keyword evidence="2" id="KW-0560">Oxidoreductase</keyword>
<gene>
    <name evidence="5" type="ORF">AQJ30_16715</name>
</gene>
<feature type="domain" description="Ketoreductase" evidence="4">
    <location>
        <begin position="24"/>
        <end position="212"/>
    </location>
</feature>
<dbReference type="Pfam" id="PF00106">
    <property type="entry name" value="adh_short"/>
    <property type="match status" value="1"/>
</dbReference>
<organism evidence="5 6">
    <name type="scientific">Streptomyces longwoodensis</name>
    <dbReference type="NCBI Taxonomy" id="68231"/>
    <lineage>
        <taxon>Bacteria</taxon>
        <taxon>Bacillati</taxon>
        <taxon>Actinomycetota</taxon>
        <taxon>Actinomycetes</taxon>
        <taxon>Kitasatosporales</taxon>
        <taxon>Streptomycetaceae</taxon>
        <taxon>Streptomyces</taxon>
    </lineage>
</organism>
<evidence type="ECO:0000259" key="4">
    <source>
        <dbReference type="SMART" id="SM00822"/>
    </source>
</evidence>
<proteinExistence type="inferred from homology"/>
<dbReference type="SMART" id="SM00822">
    <property type="entry name" value="PKS_KR"/>
    <property type="match status" value="1"/>
</dbReference>
<dbReference type="InterPro" id="IPR002347">
    <property type="entry name" value="SDR_fam"/>
</dbReference>
<dbReference type="NCBIfam" id="NF004846">
    <property type="entry name" value="PRK06197.1"/>
    <property type="match status" value="1"/>
</dbReference>
<protein>
    <submittedName>
        <fullName evidence="5">Oxidoreductase</fullName>
    </submittedName>
</protein>
<dbReference type="PANTHER" id="PTHR24320:SF148">
    <property type="entry name" value="NAD(P)-BINDING ROSSMANN-FOLD SUPERFAMILY PROTEIN"/>
    <property type="match status" value="1"/>
</dbReference>
<evidence type="ECO:0000313" key="6">
    <source>
        <dbReference type="Proteomes" id="UP000053271"/>
    </source>
</evidence>
<accession>A0A101QWG6</accession>
<dbReference type="Proteomes" id="UP000053271">
    <property type="component" value="Unassembled WGS sequence"/>
</dbReference>
<comment type="similarity">
    <text evidence="1">Belongs to the short-chain dehydrogenases/reductases (SDR) family.</text>
</comment>
<evidence type="ECO:0000256" key="3">
    <source>
        <dbReference type="SAM" id="MobiDB-lite"/>
    </source>
</evidence>
<feature type="compositionally biased region" description="Polar residues" evidence="3">
    <location>
        <begin position="1"/>
        <end position="11"/>
    </location>
</feature>